<name>A0A392UG20_9FABA</name>
<protein>
    <submittedName>
        <fullName evidence="1">Uncharacterized protein</fullName>
    </submittedName>
</protein>
<dbReference type="AlphaFoldDB" id="A0A392UG20"/>
<organism evidence="1 2">
    <name type="scientific">Trifolium medium</name>
    <dbReference type="NCBI Taxonomy" id="97028"/>
    <lineage>
        <taxon>Eukaryota</taxon>
        <taxon>Viridiplantae</taxon>
        <taxon>Streptophyta</taxon>
        <taxon>Embryophyta</taxon>
        <taxon>Tracheophyta</taxon>
        <taxon>Spermatophyta</taxon>
        <taxon>Magnoliopsida</taxon>
        <taxon>eudicotyledons</taxon>
        <taxon>Gunneridae</taxon>
        <taxon>Pentapetalae</taxon>
        <taxon>rosids</taxon>
        <taxon>fabids</taxon>
        <taxon>Fabales</taxon>
        <taxon>Fabaceae</taxon>
        <taxon>Papilionoideae</taxon>
        <taxon>50 kb inversion clade</taxon>
        <taxon>NPAAA clade</taxon>
        <taxon>Hologalegina</taxon>
        <taxon>IRL clade</taxon>
        <taxon>Trifolieae</taxon>
        <taxon>Trifolium</taxon>
    </lineage>
</organism>
<evidence type="ECO:0000313" key="2">
    <source>
        <dbReference type="Proteomes" id="UP000265520"/>
    </source>
</evidence>
<reference evidence="1 2" key="1">
    <citation type="journal article" date="2018" name="Front. Plant Sci.">
        <title>Red Clover (Trifolium pratense) and Zigzag Clover (T. medium) - A Picture of Genomic Similarities and Differences.</title>
        <authorList>
            <person name="Dluhosova J."/>
            <person name="Istvanek J."/>
            <person name="Nedelnik J."/>
            <person name="Repkova J."/>
        </authorList>
    </citation>
    <scope>NUCLEOTIDE SEQUENCE [LARGE SCALE GENOMIC DNA]</scope>
    <source>
        <strain evidence="2">cv. 10/8</strain>
        <tissue evidence="1">Leaf</tissue>
    </source>
</reference>
<dbReference type="EMBL" id="LXQA010819266">
    <property type="protein sequence ID" value="MCI72493.1"/>
    <property type="molecule type" value="Genomic_DNA"/>
</dbReference>
<accession>A0A392UG20</accession>
<comment type="caution">
    <text evidence="1">The sequence shown here is derived from an EMBL/GenBank/DDBJ whole genome shotgun (WGS) entry which is preliminary data.</text>
</comment>
<feature type="non-terminal residue" evidence="1">
    <location>
        <position position="1"/>
    </location>
</feature>
<evidence type="ECO:0000313" key="1">
    <source>
        <dbReference type="EMBL" id="MCI72493.1"/>
    </source>
</evidence>
<dbReference type="Proteomes" id="UP000265520">
    <property type="component" value="Unassembled WGS sequence"/>
</dbReference>
<sequence>VVAERATTRGSEELADSRQEPENIMLIIASRRQPSLSEQYWD</sequence>
<keyword evidence="2" id="KW-1185">Reference proteome</keyword>
<proteinExistence type="predicted"/>